<dbReference type="RefSeq" id="WP_076649736.1">
    <property type="nucleotide sequence ID" value="NZ_FTPS01000001.1"/>
</dbReference>
<evidence type="ECO:0000313" key="2">
    <source>
        <dbReference type="EMBL" id="SIT84015.1"/>
    </source>
</evidence>
<reference evidence="2 3" key="1">
    <citation type="submission" date="2017-01" db="EMBL/GenBank/DDBJ databases">
        <authorList>
            <person name="Mah S.A."/>
            <person name="Swanson W.J."/>
            <person name="Moy G.W."/>
            <person name="Vacquier V.D."/>
        </authorList>
    </citation>
    <scope>NUCLEOTIDE SEQUENCE [LARGE SCALE GENOMIC DNA]</scope>
    <source>
        <strain evidence="2 3">DSM 21219</strain>
    </source>
</reference>
<keyword evidence="3" id="KW-1185">Reference proteome</keyword>
<dbReference type="Proteomes" id="UP000192455">
    <property type="component" value="Unassembled WGS sequence"/>
</dbReference>
<dbReference type="NCBIfam" id="NF003507">
    <property type="entry name" value="PRK05170.2-5"/>
    <property type="match status" value="1"/>
</dbReference>
<dbReference type="PANTHER" id="PTHR37421">
    <property type="entry name" value="UPF0260 PROTEIN YCGN"/>
    <property type="match status" value="1"/>
</dbReference>
<dbReference type="NCBIfam" id="NF003501">
    <property type="entry name" value="PRK05170.1-5"/>
    <property type="match status" value="1"/>
</dbReference>
<dbReference type="EMBL" id="FTPS01000001">
    <property type="protein sequence ID" value="SIT84015.1"/>
    <property type="molecule type" value="Genomic_DNA"/>
</dbReference>
<dbReference type="InterPro" id="IPR005358">
    <property type="entry name" value="Puta_zinc/iron-chelating_dom"/>
</dbReference>
<dbReference type="OrthoDB" id="9786855at2"/>
<name>A0A1R3X098_9RHOB</name>
<dbReference type="AlphaFoldDB" id="A0A1R3X098"/>
<sequence>MTDPIDRSRLAPGFWKTKPLSRMSRHEWEALCDGCGKCCLNKLEDEDSGDVSLTRVACRLLDLDTCHCSNYANRHSYVPECIVLRPGELERHLSWMPETCAYRLIHEGRPLPDWHPLVSGDPESVHRAGISLRGRMVSESEVAEDDWEDHIIDEPT</sequence>
<dbReference type="PANTHER" id="PTHR37421:SF1">
    <property type="entry name" value="UPF0260 PROTEIN YCGN"/>
    <property type="match status" value="1"/>
</dbReference>
<comment type="similarity">
    <text evidence="1">Belongs to the UPF0260 family.</text>
</comment>
<protein>
    <recommendedName>
        <fullName evidence="1">UPF0260 protein SAMN05421849_2028</fullName>
    </recommendedName>
</protein>
<accession>A0A1R3X098</accession>
<dbReference type="STRING" id="515897.SAMN05421849_2028"/>
<gene>
    <name evidence="2" type="ORF">SAMN05421849_2028</name>
</gene>
<dbReference type="InterPro" id="IPR008228">
    <property type="entry name" value="UCP006173"/>
</dbReference>
<proteinExistence type="inferred from homology"/>
<evidence type="ECO:0000313" key="3">
    <source>
        <dbReference type="Proteomes" id="UP000192455"/>
    </source>
</evidence>
<dbReference type="HAMAP" id="MF_00676">
    <property type="entry name" value="UPF0260"/>
    <property type="match status" value="1"/>
</dbReference>
<dbReference type="Pfam" id="PF03692">
    <property type="entry name" value="CxxCxxCC"/>
    <property type="match status" value="1"/>
</dbReference>
<evidence type="ECO:0000256" key="1">
    <source>
        <dbReference type="HAMAP-Rule" id="MF_00676"/>
    </source>
</evidence>
<organism evidence="2 3">
    <name type="scientific">Pontibaca methylaminivorans</name>
    <dbReference type="NCBI Taxonomy" id="515897"/>
    <lineage>
        <taxon>Bacteria</taxon>
        <taxon>Pseudomonadati</taxon>
        <taxon>Pseudomonadota</taxon>
        <taxon>Alphaproteobacteria</taxon>
        <taxon>Rhodobacterales</taxon>
        <taxon>Roseobacteraceae</taxon>
        <taxon>Pontibaca</taxon>
    </lineage>
</organism>
<dbReference type="PIRSF" id="PIRSF006173">
    <property type="entry name" value="UCP006173"/>
    <property type="match status" value="1"/>
</dbReference>